<name>A0A2Z7BUW3_9LAMI</name>
<evidence type="ECO:0000313" key="2">
    <source>
        <dbReference type="Proteomes" id="UP000250235"/>
    </source>
</evidence>
<dbReference type="AlphaFoldDB" id="A0A2Z7BUW3"/>
<accession>A0A2Z7BUW3</accession>
<reference evidence="1 2" key="1">
    <citation type="journal article" date="2015" name="Proc. Natl. Acad. Sci. U.S.A.">
        <title>The resurrection genome of Boea hygrometrica: A blueprint for survival of dehydration.</title>
        <authorList>
            <person name="Xiao L."/>
            <person name="Yang G."/>
            <person name="Zhang L."/>
            <person name="Yang X."/>
            <person name="Zhao S."/>
            <person name="Ji Z."/>
            <person name="Zhou Q."/>
            <person name="Hu M."/>
            <person name="Wang Y."/>
            <person name="Chen M."/>
            <person name="Xu Y."/>
            <person name="Jin H."/>
            <person name="Xiao X."/>
            <person name="Hu G."/>
            <person name="Bao F."/>
            <person name="Hu Y."/>
            <person name="Wan P."/>
            <person name="Li L."/>
            <person name="Deng X."/>
            <person name="Kuang T."/>
            <person name="Xiang C."/>
            <person name="Zhu J.K."/>
            <person name="Oliver M.J."/>
            <person name="He Y."/>
        </authorList>
    </citation>
    <scope>NUCLEOTIDE SEQUENCE [LARGE SCALE GENOMIC DNA]</scope>
    <source>
        <strain evidence="2">cv. XS01</strain>
    </source>
</reference>
<dbReference type="EMBL" id="KV003949">
    <property type="protein sequence ID" value="KZV36037.1"/>
    <property type="molecule type" value="Genomic_DNA"/>
</dbReference>
<protein>
    <submittedName>
        <fullName evidence="1">Putative (S)-N-methylcoclaurine 3'-hydroxylase isozyme 2</fullName>
    </submittedName>
</protein>
<dbReference type="Proteomes" id="UP000250235">
    <property type="component" value="Unassembled WGS sequence"/>
</dbReference>
<proteinExistence type="predicted"/>
<gene>
    <name evidence="1" type="ORF">F511_31448</name>
</gene>
<evidence type="ECO:0000313" key="1">
    <source>
        <dbReference type="EMBL" id="KZV36037.1"/>
    </source>
</evidence>
<keyword evidence="2" id="KW-1185">Reference proteome</keyword>
<organism evidence="1 2">
    <name type="scientific">Dorcoceras hygrometricum</name>
    <dbReference type="NCBI Taxonomy" id="472368"/>
    <lineage>
        <taxon>Eukaryota</taxon>
        <taxon>Viridiplantae</taxon>
        <taxon>Streptophyta</taxon>
        <taxon>Embryophyta</taxon>
        <taxon>Tracheophyta</taxon>
        <taxon>Spermatophyta</taxon>
        <taxon>Magnoliopsida</taxon>
        <taxon>eudicotyledons</taxon>
        <taxon>Gunneridae</taxon>
        <taxon>Pentapetalae</taxon>
        <taxon>asterids</taxon>
        <taxon>lamiids</taxon>
        <taxon>Lamiales</taxon>
        <taxon>Gesneriaceae</taxon>
        <taxon>Didymocarpoideae</taxon>
        <taxon>Trichosporeae</taxon>
        <taxon>Loxocarpinae</taxon>
        <taxon>Dorcoceras</taxon>
    </lineage>
</organism>
<sequence>MDLKEQSSRQHKLWEDIGKSARAGALPTVARDQLLRSDQLLVSDQQWLASDVSSGSLCDVVLFSYSLIPLESGDQRCPPLEIRVLTSESRPLNQNAAVPNNPNDVVYLLATETR</sequence>